<gene>
    <name evidence="3" type="ORF">JIN81_06335</name>
</gene>
<dbReference type="InterPro" id="IPR021908">
    <property type="entry name" value="YfbK_C"/>
</dbReference>
<dbReference type="PANTHER" id="PTHR10579">
    <property type="entry name" value="CALCIUM-ACTIVATED CHLORIDE CHANNEL REGULATOR"/>
    <property type="match status" value="1"/>
</dbReference>
<keyword evidence="4" id="KW-1185">Reference proteome</keyword>
<dbReference type="InterPro" id="IPR036465">
    <property type="entry name" value="vWFA_dom_sf"/>
</dbReference>
<feature type="compositionally biased region" description="Polar residues" evidence="1">
    <location>
        <begin position="185"/>
        <end position="204"/>
    </location>
</feature>
<evidence type="ECO:0000313" key="4">
    <source>
        <dbReference type="Proteomes" id="UP000658278"/>
    </source>
</evidence>
<dbReference type="RefSeq" id="WP_200277775.1">
    <property type="nucleotide sequence ID" value="NZ_JAENII010000004.1"/>
</dbReference>
<evidence type="ECO:0000313" key="3">
    <source>
        <dbReference type="EMBL" id="MBK1826628.1"/>
    </source>
</evidence>
<dbReference type="InterPro" id="IPR051266">
    <property type="entry name" value="CLCR"/>
</dbReference>
<dbReference type="Proteomes" id="UP000658278">
    <property type="component" value="Unassembled WGS sequence"/>
</dbReference>
<feature type="region of interest" description="Disordered" evidence="1">
    <location>
        <begin position="82"/>
        <end position="103"/>
    </location>
</feature>
<dbReference type="PROSITE" id="PS50234">
    <property type="entry name" value="VWFA"/>
    <property type="match status" value="1"/>
</dbReference>
<sequence length="702" mass="76461">MKAEDDLMDALLKEQARNRDADEQLLEGIEKAIDEDAPKARRRIPAWVPLSAAAAVAMGGAWVHYKNRAAAPEVAYHHVTEQEDRTRALPGPRGKLPAESAAVESRELDTFAVEPESGMAALDRLEKADTFVAEEHTPGMDVPADSGAISPPAPPAVVKPMPARAPQGGSVPADGLANEAPFAKTDTTGKAGNIQSRSLSTGRSMPQPRMVPVPEPRPPLGEGILDRGGNTERYGQLVDQPWKSALDTPLSTFSIDVDTASFTNLRRAIREGRRVQPDAVRIEECINYFDYRYPAPEGERPFAVDTAITTCPWAPEHLLARVALKGREVEMNARPASNLVFLIDVSGSMQSPDKLQLLKRSMKMLVKSLDERDRVGIVVYAGTEGVVLPPTLLDEDGKRQALSAIGKLESGGSTNGGAGLQRAYQMALNHKRDGGVNRVILATDGDFNVGVTGQGELVKLVQKRAAKGVYLTVLGFGTGNLNDALMEQISNDGNGNYFYLDGRGEAKRVLMNKLSGTLVTIAKDVKIQVEFNPGKVAAYRLIGYANRVLRDRDFNDDKVDAGEIGAGHTVTAIYEIVPAGVDAPDTGEVDKLRYQRKPTEEPEVELVESDDWFTLKLRYKHPEGDKSKLIEKAVKGEAVEVSEADKDFQLAAAVAMFGMKLRNFGELEDFSWDQIAEIARPSLADDPDEQRSEFVKMLKGMQ</sequence>
<dbReference type="SMART" id="SM00327">
    <property type="entry name" value="VWA"/>
    <property type="match status" value="1"/>
</dbReference>
<dbReference type="EMBL" id="JAENII010000004">
    <property type="protein sequence ID" value="MBK1826628.1"/>
    <property type="molecule type" value="Genomic_DNA"/>
</dbReference>
<dbReference type="Pfam" id="PF00092">
    <property type="entry name" value="VWA"/>
    <property type="match status" value="1"/>
</dbReference>
<reference evidence="3" key="1">
    <citation type="submission" date="2021-01" db="EMBL/GenBank/DDBJ databases">
        <title>Modified the classification status of verrucomicrobia.</title>
        <authorList>
            <person name="Feng X."/>
        </authorList>
    </citation>
    <scope>NUCLEOTIDE SEQUENCE</scope>
    <source>
        <strain evidence="3">KCTC 22201</strain>
    </source>
</reference>
<evidence type="ECO:0000256" key="1">
    <source>
        <dbReference type="SAM" id="MobiDB-lite"/>
    </source>
</evidence>
<dbReference type="Pfam" id="PF12034">
    <property type="entry name" value="YfbK_C"/>
    <property type="match status" value="1"/>
</dbReference>
<proteinExistence type="predicted"/>
<protein>
    <submittedName>
        <fullName evidence="3">von Willebrand factor type A domain-containing protein</fullName>
    </submittedName>
</protein>
<dbReference type="InterPro" id="IPR002035">
    <property type="entry name" value="VWF_A"/>
</dbReference>
<organism evidence="3 4">
    <name type="scientific">Haloferula rosea</name>
    <dbReference type="NCBI Taxonomy" id="490093"/>
    <lineage>
        <taxon>Bacteria</taxon>
        <taxon>Pseudomonadati</taxon>
        <taxon>Verrucomicrobiota</taxon>
        <taxon>Verrucomicrobiia</taxon>
        <taxon>Verrucomicrobiales</taxon>
        <taxon>Verrucomicrobiaceae</taxon>
        <taxon>Haloferula</taxon>
    </lineage>
</organism>
<evidence type="ECO:0000259" key="2">
    <source>
        <dbReference type="PROSITE" id="PS50234"/>
    </source>
</evidence>
<dbReference type="InterPro" id="IPR022156">
    <property type="entry name" value="Uncharacterised_YfbK_N"/>
</dbReference>
<feature type="region of interest" description="Disordered" evidence="1">
    <location>
        <begin position="164"/>
        <end position="219"/>
    </location>
</feature>
<name>A0A934R9R9_9BACT</name>
<dbReference type="Gene3D" id="3.40.50.410">
    <property type="entry name" value="von Willebrand factor, type A domain"/>
    <property type="match status" value="1"/>
</dbReference>
<dbReference type="AlphaFoldDB" id="A0A934R9R9"/>
<dbReference type="SUPFAM" id="SSF53300">
    <property type="entry name" value="vWA-like"/>
    <property type="match status" value="1"/>
</dbReference>
<comment type="caution">
    <text evidence="3">The sequence shown here is derived from an EMBL/GenBank/DDBJ whole genome shotgun (WGS) entry which is preliminary data.</text>
</comment>
<dbReference type="Pfam" id="PF12450">
    <property type="entry name" value="vWF_A"/>
    <property type="match status" value="1"/>
</dbReference>
<accession>A0A934R9R9</accession>
<dbReference type="PANTHER" id="PTHR10579:SF43">
    <property type="entry name" value="ZINC FINGER (C3HC4-TYPE RING FINGER) FAMILY PROTEIN"/>
    <property type="match status" value="1"/>
</dbReference>
<feature type="domain" description="VWFA" evidence="2">
    <location>
        <begin position="338"/>
        <end position="514"/>
    </location>
</feature>
<feature type="compositionally biased region" description="Pro residues" evidence="1">
    <location>
        <begin position="209"/>
        <end position="219"/>
    </location>
</feature>